<dbReference type="NCBIfam" id="NF007013">
    <property type="entry name" value="PRK09477.1"/>
    <property type="match status" value="1"/>
</dbReference>
<dbReference type="GO" id="GO:0005886">
    <property type="term" value="C:plasma membrane"/>
    <property type="evidence" value="ECO:0007669"/>
    <property type="project" value="TreeGrafter"/>
</dbReference>
<feature type="compositionally biased region" description="Polar residues" evidence="8">
    <location>
        <begin position="317"/>
        <end position="347"/>
    </location>
</feature>
<dbReference type="InterPro" id="IPR017896">
    <property type="entry name" value="4Fe4S_Fe-S-bd"/>
</dbReference>
<feature type="region of interest" description="Disordered" evidence="8">
    <location>
        <begin position="296"/>
        <end position="347"/>
    </location>
</feature>
<evidence type="ECO:0000256" key="7">
    <source>
        <dbReference type="ARBA" id="ARBA00023014"/>
    </source>
</evidence>
<keyword evidence="9" id="KW-0812">Transmembrane</keyword>
<dbReference type="AlphaFoldDB" id="A0A9X0W950"/>
<evidence type="ECO:0000313" key="11">
    <source>
        <dbReference type="EMBL" id="MBK1619332.1"/>
    </source>
</evidence>
<keyword evidence="7" id="KW-0411">Iron-sulfur</keyword>
<dbReference type="Pfam" id="PF12838">
    <property type="entry name" value="Fer4_7"/>
    <property type="match status" value="1"/>
</dbReference>
<evidence type="ECO:0000256" key="9">
    <source>
        <dbReference type="SAM" id="Phobius"/>
    </source>
</evidence>
<keyword evidence="2" id="KW-0004">4Fe-4S</keyword>
<evidence type="ECO:0000256" key="8">
    <source>
        <dbReference type="SAM" id="MobiDB-lite"/>
    </source>
</evidence>
<dbReference type="GO" id="GO:0046872">
    <property type="term" value="F:metal ion binding"/>
    <property type="evidence" value="ECO:0007669"/>
    <property type="project" value="UniProtKB-KW"/>
</dbReference>
<dbReference type="PANTHER" id="PTHR30176">
    <property type="entry name" value="FERREDOXIN-TYPE PROTEIN NAPH"/>
    <property type="match status" value="1"/>
</dbReference>
<reference evidence="11 12" key="1">
    <citation type="journal article" date="2020" name="Microorganisms">
        <title>Osmotic Adaptation and Compatible Solute Biosynthesis of Phototrophic Bacteria as Revealed from Genome Analyses.</title>
        <authorList>
            <person name="Imhoff J.F."/>
            <person name="Rahn T."/>
            <person name="Kunzel S."/>
            <person name="Keller A."/>
            <person name="Neulinger S.C."/>
        </authorList>
    </citation>
    <scope>NUCLEOTIDE SEQUENCE [LARGE SCALE GENOMIC DNA]</scope>
    <source>
        <strain evidence="11 12">DSM 25653</strain>
    </source>
</reference>
<dbReference type="GO" id="GO:0051539">
    <property type="term" value="F:4 iron, 4 sulfur cluster binding"/>
    <property type="evidence" value="ECO:0007669"/>
    <property type="project" value="UniProtKB-KW"/>
</dbReference>
<evidence type="ECO:0000259" key="10">
    <source>
        <dbReference type="PROSITE" id="PS51379"/>
    </source>
</evidence>
<keyword evidence="5" id="KW-0249">Electron transport</keyword>
<dbReference type="NCBIfam" id="TIGR02163">
    <property type="entry name" value="napH"/>
    <property type="match status" value="1"/>
</dbReference>
<dbReference type="SUPFAM" id="SSF54862">
    <property type="entry name" value="4Fe-4S ferredoxins"/>
    <property type="match status" value="1"/>
</dbReference>
<keyword evidence="4" id="KW-0677">Repeat</keyword>
<dbReference type="Proteomes" id="UP001138768">
    <property type="component" value="Unassembled WGS sequence"/>
</dbReference>
<dbReference type="InterPro" id="IPR011886">
    <property type="entry name" value="NapH_MauN"/>
</dbReference>
<keyword evidence="9" id="KW-1133">Transmembrane helix</keyword>
<evidence type="ECO:0000256" key="6">
    <source>
        <dbReference type="ARBA" id="ARBA00023004"/>
    </source>
</evidence>
<dbReference type="RefSeq" id="WP_200244602.1">
    <property type="nucleotide sequence ID" value="NZ_NRRY01000020.1"/>
</dbReference>
<keyword evidence="1" id="KW-0813">Transport</keyword>
<gene>
    <name evidence="11" type="ORF">CKO42_12965</name>
</gene>
<feature type="domain" description="4Fe-4S ferredoxin-type" evidence="10">
    <location>
        <begin position="254"/>
        <end position="283"/>
    </location>
</feature>
<feature type="compositionally biased region" description="Low complexity" evidence="8">
    <location>
        <begin position="302"/>
        <end position="316"/>
    </location>
</feature>
<protein>
    <submittedName>
        <fullName evidence="11">Quinol dehydrogenase ferredoxin subunit NapH</fullName>
    </submittedName>
</protein>
<accession>A0A9X0W950</accession>
<dbReference type="EMBL" id="NRRY01000020">
    <property type="protein sequence ID" value="MBK1619332.1"/>
    <property type="molecule type" value="Genomic_DNA"/>
</dbReference>
<evidence type="ECO:0000256" key="4">
    <source>
        <dbReference type="ARBA" id="ARBA00022737"/>
    </source>
</evidence>
<dbReference type="PROSITE" id="PS51379">
    <property type="entry name" value="4FE4S_FER_2"/>
    <property type="match status" value="2"/>
</dbReference>
<evidence type="ECO:0000256" key="3">
    <source>
        <dbReference type="ARBA" id="ARBA00022723"/>
    </source>
</evidence>
<evidence type="ECO:0000313" key="12">
    <source>
        <dbReference type="Proteomes" id="UP001138768"/>
    </source>
</evidence>
<dbReference type="Pfam" id="PF12801">
    <property type="entry name" value="Fer4_5"/>
    <property type="match status" value="2"/>
</dbReference>
<name>A0A9X0W950_9GAMM</name>
<feature type="transmembrane region" description="Helical" evidence="9">
    <location>
        <begin position="166"/>
        <end position="191"/>
    </location>
</feature>
<dbReference type="PANTHER" id="PTHR30176:SF3">
    <property type="entry name" value="FERREDOXIN-TYPE PROTEIN NAPH"/>
    <property type="match status" value="1"/>
</dbReference>
<feature type="domain" description="4Fe-4S ferredoxin-type" evidence="10">
    <location>
        <begin position="217"/>
        <end position="248"/>
    </location>
</feature>
<keyword evidence="12" id="KW-1185">Reference proteome</keyword>
<sequence>MHDYPGQSATAEQGWLKAHKWLILRRTSQLGLLGLFLLGPVAGIWLVTGNLSASMTLDALPLTDPLLLAQSMLSGSLPVMSGLVGALIVLAFYALVGGRAFCSWACPVNLVTDLAAELRRRWGIRASGRLSRQLRWWLLGLVLLFPLATGVIAWELVNPVSMMHRGLVFGGLWGMGLAWLVIAAVFLYDLLLVRRGWCRHLCPVGAFYGLIGAGAQIRVTATRREHCDDCMDCFEICPEPQVIKPALKGASPGLGPVIRSQDCTNCGRCIDVCSKDVFRFRLGRGSATLPAAPEIAPEAVTAAPSRSSSRPASRSSDQPISRPSNQGSSGLSNRSNHLAHSSTSTTH</sequence>
<feature type="transmembrane region" description="Helical" evidence="9">
    <location>
        <begin position="68"/>
        <end position="95"/>
    </location>
</feature>
<evidence type="ECO:0000256" key="2">
    <source>
        <dbReference type="ARBA" id="ARBA00022485"/>
    </source>
</evidence>
<evidence type="ECO:0000256" key="1">
    <source>
        <dbReference type="ARBA" id="ARBA00022448"/>
    </source>
</evidence>
<proteinExistence type="predicted"/>
<feature type="transmembrane region" description="Helical" evidence="9">
    <location>
        <begin position="30"/>
        <end position="48"/>
    </location>
</feature>
<keyword evidence="9" id="KW-0472">Membrane</keyword>
<keyword evidence="6" id="KW-0408">Iron</keyword>
<feature type="transmembrane region" description="Helical" evidence="9">
    <location>
        <begin position="134"/>
        <end position="154"/>
    </location>
</feature>
<organism evidence="11 12">
    <name type="scientific">Lamprobacter modestohalophilus</name>
    <dbReference type="NCBI Taxonomy" id="1064514"/>
    <lineage>
        <taxon>Bacteria</taxon>
        <taxon>Pseudomonadati</taxon>
        <taxon>Pseudomonadota</taxon>
        <taxon>Gammaproteobacteria</taxon>
        <taxon>Chromatiales</taxon>
        <taxon>Chromatiaceae</taxon>
        <taxon>Lamprobacter</taxon>
    </lineage>
</organism>
<evidence type="ECO:0000256" key="5">
    <source>
        <dbReference type="ARBA" id="ARBA00022982"/>
    </source>
</evidence>
<keyword evidence="3" id="KW-0479">Metal-binding</keyword>
<dbReference type="Gene3D" id="3.30.70.20">
    <property type="match status" value="1"/>
</dbReference>
<comment type="caution">
    <text evidence="11">The sequence shown here is derived from an EMBL/GenBank/DDBJ whole genome shotgun (WGS) entry which is preliminary data.</text>
</comment>
<dbReference type="InterPro" id="IPR051684">
    <property type="entry name" value="Electron_Trans/Redox"/>
</dbReference>